<dbReference type="OrthoDB" id="2240312at2759"/>
<feature type="unsure residue" description="D or N" evidence="2">
    <location>
        <position position="110"/>
    </location>
</feature>
<dbReference type="GO" id="GO:0042790">
    <property type="term" value="P:nucleolar large rRNA transcription by RNA polymerase I"/>
    <property type="evidence" value="ECO:0007669"/>
    <property type="project" value="InterPro"/>
</dbReference>
<feature type="unsure residue" description="D or N" evidence="2">
    <location>
        <position position="54"/>
    </location>
</feature>
<dbReference type="EMBL" id="LPNM01000003">
    <property type="protein sequence ID" value="OEJ90897.1"/>
    <property type="molecule type" value="Genomic_DNA"/>
</dbReference>
<proteinExistence type="predicted"/>
<feature type="region of interest" description="Disordered" evidence="1">
    <location>
        <begin position="239"/>
        <end position="259"/>
    </location>
</feature>
<dbReference type="InterPro" id="IPR039601">
    <property type="entry name" value="Rrn5"/>
</dbReference>
<feature type="compositionally biased region" description="Acidic residues" evidence="1">
    <location>
        <begin position="245"/>
        <end position="256"/>
    </location>
</feature>
<feature type="compositionally biased region" description="Polar residues" evidence="1">
    <location>
        <begin position="536"/>
        <end position="546"/>
    </location>
</feature>
<dbReference type="GO" id="GO:0000182">
    <property type="term" value="F:rDNA binding"/>
    <property type="evidence" value="ECO:0007669"/>
    <property type="project" value="TreeGrafter"/>
</dbReference>
<gene>
    <name evidence="2" type="ORF">AWRI3579_g304</name>
</gene>
<dbReference type="GO" id="GO:0000500">
    <property type="term" value="C:RNA polymerase I upstream activating factor complex"/>
    <property type="evidence" value="ECO:0007669"/>
    <property type="project" value="InterPro"/>
</dbReference>
<dbReference type="GO" id="GO:0001181">
    <property type="term" value="F:RNA polymerase I general transcription initiation factor activity"/>
    <property type="evidence" value="ECO:0007669"/>
    <property type="project" value="TreeGrafter"/>
</dbReference>
<name>A0A1E5RVC2_9ASCO</name>
<accession>A0A1E5RVC2</accession>
<reference evidence="3" key="1">
    <citation type="journal article" date="2016" name="Genome Announc.">
        <title>Genome sequences of three species of Hanseniaspora isolated from spontaneous wine fermentations.</title>
        <authorList>
            <person name="Sternes P.R."/>
            <person name="Lee D."/>
            <person name="Kutyna D.R."/>
            <person name="Borneman A.R."/>
        </authorList>
    </citation>
    <scope>NUCLEOTIDE SEQUENCE [LARGE SCALE GENOMIC DNA]</scope>
    <source>
        <strain evidence="3">AWRI3579</strain>
    </source>
</reference>
<feature type="region of interest" description="Disordered" evidence="1">
    <location>
        <begin position="92"/>
        <end position="122"/>
    </location>
</feature>
<evidence type="ECO:0000313" key="3">
    <source>
        <dbReference type="Proteomes" id="UP000095728"/>
    </source>
</evidence>
<keyword evidence="2" id="KW-0648">Protein biosynthesis</keyword>
<dbReference type="Proteomes" id="UP000095728">
    <property type="component" value="Unassembled WGS sequence"/>
</dbReference>
<keyword evidence="2" id="KW-0396">Initiation factor</keyword>
<evidence type="ECO:0000313" key="2">
    <source>
        <dbReference type="EMBL" id="OEJ90897.1"/>
    </source>
</evidence>
<feature type="unsure residue" description="D or N" evidence="2">
    <location>
        <position position="103"/>
    </location>
</feature>
<dbReference type="InParanoid" id="A0A1E5RVC2"/>
<organism evidence="2 3">
    <name type="scientific">Hanseniaspora osmophila</name>
    <dbReference type="NCBI Taxonomy" id="56408"/>
    <lineage>
        <taxon>Eukaryota</taxon>
        <taxon>Fungi</taxon>
        <taxon>Dikarya</taxon>
        <taxon>Ascomycota</taxon>
        <taxon>Saccharomycotina</taxon>
        <taxon>Saccharomycetes</taxon>
        <taxon>Saccharomycodales</taxon>
        <taxon>Saccharomycodaceae</taxon>
        <taxon>Hanseniaspora</taxon>
    </lineage>
</organism>
<feature type="compositionally biased region" description="Low complexity" evidence="1">
    <location>
        <begin position="490"/>
        <end position="535"/>
    </location>
</feature>
<dbReference type="PANTHER" id="PTHR28079:SF1">
    <property type="entry name" value="RNA POLYMERASE I-SPECIFIC TRANSCRIPTION INITIATION FACTOR RRN5"/>
    <property type="match status" value="1"/>
</dbReference>
<comment type="caution">
    <text evidence="2">The sequence shown here is derived from an EMBL/GenBank/DDBJ whole genome shotgun (WGS) entry which is preliminary data.</text>
</comment>
<keyword evidence="3" id="KW-1185">Reference proteome</keyword>
<sequence>MKNNRITKRKHDAQLFDNNDCVIKYISLFNDEVKNALFAPAFKNDLQTSNIHLDSVIAQLETSNFNAGDFTDEENANYTNFLADKNVGSGGGGNGGGGGSCSDSDSLSSDTEEEDLESEDHSVQYSFENDTTILSTNEEIGIPWSDVEKQVFFHCLSRYSIHLVDEWALQIPSKTKYEIVMYYDILRNNYDSMRNKAMNRSLIKRADLPIAYEMDQEWCEIEETLAQCVSTALFLGNDSGSNESDNTDNNDGDSDSDNNNRLFELDQKWQERWLQIYSKHGLMEYYPVSKNCLPLDNVDTLQYLESCVKSFCSHLIKETILNMDAYEDDFEVVKNPVNMDFTTNGDMVVLQRGSFAEKSGKPRLLLTVTVADIHKAIVKMKQNTRKYGHHPYTLFEQVYDTLKKYNIRLDSARKNAQLKIDMNYTKEGQDESNENKNFPSKEYITDETVDKDYSLLKYKKSNIGQIPALVHKTINDQISLDSLSGNVKNTTTETSTTSKETSTTPKETSTISSATPKETSTISSATSKKTSNAATDTFTNNTKSNITLPQYNIPQRFQSLASPNDMSNSNSNSNITNIGFTPGSGDFPRSAEYKDLLKEQKLDHNDITKSQNYQHALLAYFASDYVDNTKI</sequence>
<evidence type="ECO:0000256" key="1">
    <source>
        <dbReference type="SAM" id="MobiDB-lite"/>
    </source>
</evidence>
<dbReference type="PANTHER" id="PTHR28079">
    <property type="entry name" value="RNA POLYMERASE I-SPECIFIC TRANSCRIPTION INITIATION FACTOR RRN5"/>
    <property type="match status" value="1"/>
</dbReference>
<protein>
    <submittedName>
        <fullName evidence="2">RNA polymerase I-specific transcription initiation factor RRN5</fullName>
    </submittedName>
</protein>
<dbReference type="GO" id="GO:0006361">
    <property type="term" value="P:transcription initiation at RNA polymerase I promoter"/>
    <property type="evidence" value="ECO:0007669"/>
    <property type="project" value="TreeGrafter"/>
</dbReference>
<dbReference type="GO" id="GO:0003743">
    <property type="term" value="F:translation initiation factor activity"/>
    <property type="evidence" value="ECO:0007669"/>
    <property type="project" value="UniProtKB-KW"/>
</dbReference>
<dbReference type="AlphaFoldDB" id="A0A1E5RVC2"/>
<dbReference type="STRING" id="56408.A0A1E5RVC2"/>
<feature type="region of interest" description="Disordered" evidence="1">
    <location>
        <begin position="483"/>
        <end position="546"/>
    </location>
</feature>